<dbReference type="Proteomes" id="UP000238937">
    <property type="component" value="Unassembled WGS sequence"/>
</dbReference>
<reference evidence="2 3" key="1">
    <citation type="submission" date="2018-03" db="EMBL/GenBank/DDBJ databases">
        <title>The ancient ancestry and fast evolution of plastids.</title>
        <authorList>
            <person name="Moore K.R."/>
            <person name="Magnabosco C."/>
            <person name="Momper L."/>
            <person name="Gold D.A."/>
            <person name="Bosak T."/>
            <person name="Fournier G.P."/>
        </authorList>
    </citation>
    <scope>NUCLEOTIDE SEQUENCE [LARGE SCALE GENOMIC DNA]</scope>
    <source>
        <strain evidence="2 3">CCALA 037</strain>
    </source>
</reference>
<comment type="caution">
    <text evidence="2">The sequence shown here is derived from an EMBL/GenBank/DDBJ whole genome shotgun (WGS) entry which is preliminary data.</text>
</comment>
<evidence type="ECO:0000313" key="3">
    <source>
        <dbReference type="Proteomes" id="UP000238937"/>
    </source>
</evidence>
<dbReference type="SUPFAM" id="SSF54427">
    <property type="entry name" value="NTF2-like"/>
    <property type="match status" value="1"/>
</dbReference>
<name>A0A2T1GE55_9CYAN</name>
<dbReference type="AlphaFoldDB" id="A0A2T1GE55"/>
<dbReference type="InterPro" id="IPR037401">
    <property type="entry name" value="SnoaL-like"/>
</dbReference>
<dbReference type="PANTHER" id="PTHR41252:SF1">
    <property type="entry name" value="BLR2505 PROTEIN"/>
    <property type="match status" value="1"/>
</dbReference>
<sequence>MGLPLETLKQWFSSADANLLAENVVWIVSQGYPVSQHQYFSRKEVFEKFFPELSSHFSKWGAEPETFIEAGDQVTVKGRYVGRVKQSDKPIEVDFIHIWTVHDGVITELVAVADTAQFSRHDL</sequence>
<dbReference type="InterPro" id="IPR032710">
    <property type="entry name" value="NTF2-like_dom_sf"/>
</dbReference>
<feature type="domain" description="SnoaL-like" evidence="1">
    <location>
        <begin position="17"/>
        <end position="108"/>
    </location>
</feature>
<accession>A0A2T1GE55</accession>
<dbReference type="Pfam" id="PF12680">
    <property type="entry name" value="SnoaL_2"/>
    <property type="match status" value="1"/>
</dbReference>
<proteinExistence type="predicted"/>
<keyword evidence="3" id="KW-1185">Reference proteome</keyword>
<evidence type="ECO:0000259" key="1">
    <source>
        <dbReference type="Pfam" id="PF12680"/>
    </source>
</evidence>
<protein>
    <recommendedName>
        <fullName evidence="1">SnoaL-like domain-containing protein</fullName>
    </recommendedName>
</protein>
<dbReference type="Gene3D" id="3.10.450.50">
    <property type="match status" value="1"/>
</dbReference>
<dbReference type="EMBL" id="PVWO01000161">
    <property type="protein sequence ID" value="PSB55825.1"/>
    <property type="molecule type" value="Genomic_DNA"/>
</dbReference>
<gene>
    <name evidence="2" type="ORF">C7B77_13755</name>
</gene>
<organism evidence="2 3">
    <name type="scientific">Chamaesiphon polymorphus CCALA 037</name>
    <dbReference type="NCBI Taxonomy" id="2107692"/>
    <lineage>
        <taxon>Bacteria</taxon>
        <taxon>Bacillati</taxon>
        <taxon>Cyanobacteriota</taxon>
        <taxon>Cyanophyceae</taxon>
        <taxon>Gomontiellales</taxon>
        <taxon>Chamaesiphonaceae</taxon>
        <taxon>Chamaesiphon</taxon>
    </lineage>
</organism>
<evidence type="ECO:0000313" key="2">
    <source>
        <dbReference type="EMBL" id="PSB55825.1"/>
    </source>
</evidence>
<dbReference type="PANTHER" id="PTHR41252">
    <property type="entry name" value="BLR2505 PROTEIN"/>
    <property type="match status" value="1"/>
</dbReference>